<proteinExistence type="inferred from homology"/>
<dbReference type="PANTHER" id="PTHR43386">
    <property type="entry name" value="OLIGOPEPTIDE TRANSPORT SYSTEM PERMEASE PROTEIN APPC"/>
    <property type="match status" value="1"/>
</dbReference>
<keyword evidence="10" id="KW-1185">Reference proteome</keyword>
<keyword evidence="6 7" id="KW-0472">Membrane</keyword>
<dbReference type="RefSeq" id="WP_090617526.1">
    <property type="nucleotide sequence ID" value="NZ_CP067124.1"/>
</dbReference>
<evidence type="ECO:0000256" key="2">
    <source>
        <dbReference type="ARBA" id="ARBA00022448"/>
    </source>
</evidence>
<evidence type="ECO:0000256" key="7">
    <source>
        <dbReference type="RuleBase" id="RU363032"/>
    </source>
</evidence>
<dbReference type="OrthoDB" id="9766870at2"/>
<comment type="subcellular location">
    <subcellularLocation>
        <location evidence="1 7">Cell membrane</location>
        <topology evidence="1 7">Multi-pass membrane protein</topology>
    </subcellularLocation>
</comment>
<gene>
    <name evidence="9" type="ORF">SAMN04489859_106212</name>
</gene>
<dbReference type="PROSITE" id="PS50928">
    <property type="entry name" value="ABC_TM1"/>
    <property type="match status" value="1"/>
</dbReference>
<keyword evidence="4 7" id="KW-0812">Transmembrane</keyword>
<accession>A0A1H8NJH7</accession>
<dbReference type="GO" id="GO:0005886">
    <property type="term" value="C:plasma membrane"/>
    <property type="evidence" value="ECO:0007669"/>
    <property type="project" value="UniProtKB-SubCell"/>
</dbReference>
<dbReference type="STRING" id="34002.SAMN04489859_106212"/>
<keyword evidence="3" id="KW-1003">Cell membrane</keyword>
<feature type="transmembrane region" description="Helical" evidence="7">
    <location>
        <begin position="23"/>
        <end position="49"/>
    </location>
</feature>
<evidence type="ECO:0000256" key="3">
    <source>
        <dbReference type="ARBA" id="ARBA00022475"/>
    </source>
</evidence>
<feature type="transmembrane region" description="Helical" evidence="7">
    <location>
        <begin position="93"/>
        <end position="117"/>
    </location>
</feature>
<dbReference type="AlphaFoldDB" id="A0A1H8NJH7"/>
<evidence type="ECO:0000313" key="10">
    <source>
        <dbReference type="Proteomes" id="UP000199054"/>
    </source>
</evidence>
<evidence type="ECO:0000256" key="5">
    <source>
        <dbReference type="ARBA" id="ARBA00022989"/>
    </source>
</evidence>
<organism evidence="9 10">
    <name type="scientific">Paracoccus alcaliphilus</name>
    <dbReference type="NCBI Taxonomy" id="34002"/>
    <lineage>
        <taxon>Bacteria</taxon>
        <taxon>Pseudomonadati</taxon>
        <taxon>Pseudomonadota</taxon>
        <taxon>Alphaproteobacteria</taxon>
        <taxon>Rhodobacterales</taxon>
        <taxon>Paracoccaceae</taxon>
        <taxon>Paracoccus</taxon>
    </lineage>
</organism>
<feature type="transmembrane region" description="Helical" evidence="7">
    <location>
        <begin position="260"/>
        <end position="281"/>
    </location>
</feature>
<dbReference type="Gene3D" id="1.10.3720.10">
    <property type="entry name" value="MetI-like"/>
    <property type="match status" value="1"/>
</dbReference>
<feature type="domain" description="ABC transmembrane type-1" evidence="8">
    <location>
        <begin position="89"/>
        <end position="278"/>
    </location>
</feature>
<dbReference type="Proteomes" id="UP000199054">
    <property type="component" value="Unassembled WGS sequence"/>
</dbReference>
<dbReference type="CDD" id="cd06261">
    <property type="entry name" value="TM_PBP2"/>
    <property type="match status" value="1"/>
</dbReference>
<dbReference type="InterPro" id="IPR000515">
    <property type="entry name" value="MetI-like"/>
</dbReference>
<keyword evidence="2 7" id="KW-0813">Transport</keyword>
<dbReference type="Pfam" id="PF12911">
    <property type="entry name" value="OppC_N"/>
    <property type="match status" value="1"/>
</dbReference>
<dbReference type="InterPro" id="IPR025966">
    <property type="entry name" value="OppC_N"/>
</dbReference>
<dbReference type="SUPFAM" id="SSF161098">
    <property type="entry name" value="MetI-like"/>
    <property type="match status" value="1"/>
</dbReference>
<name>A0A1H8NJH7_9RHOB</name>
<evidence type="ECO:0000259" key="8">
    <source>
        <dbReference type="PROSITE" id="PS50928"/>
    </source>
</evidence>
<comment type="similarity">
    <text evidence="7">Belongs to the binding-protein-dependent transport system permease family.</text>
</comment>
<keyword evidence="5 7" id="KW-1133">Transmembrane helix</keyword>
<dbReference type="PANTHER" id="PTHR43386:SF25">
    <property type="entry name" value="PEPTIDE ABC TRANSPORTER PERMEASE PROTEIN"/>
    <property type="match status" value="1"/>
</dbReference>
<evidence type="ECO:0000256" key="6">
    <source>
        <dbReference type="ARBA" id="ARBA00023136"/>
    </source>
</evidence>
<evidence type="ECO:0000313" key="9">
    <source>
        <dbReference type="EMBL" id="SEO29770.1"/>
    </source>
</evidence>
<evidence type="ECO:0000256" key="4">
    <source>
        <dbReference type="ARBA" id="ARBA00022692"/>
    </source>
</evidence>
<reference evidence="9 10" key="1">
    <citation type="submission" date="2016-10" db="EMBL/GenBank/DDBJ databases">
        <authorList>
            <person name="de Groot N.N."/>
        </authorList>
    </citation>
    <scope>NUCLEOTIDE SEQUENCE [LARGE SCALE GENOMIC DNA]</scope>
    <source>
        <strain evidence="9 10">DSM 8512</strain>
    </source>
</reference>
<evidence type="ECO:0000256" key="1">
    <source>
        <dbReference type="ARBA" id="ARBA00004651"/>
    </source>
</evidence>
<dbReference type="EMBL" id="FODE01000062">
    <property type="protein sequence ID" value="SEO29770.1"/>
    <property type="molecule type" value="Genomic_DNA"/>
</dbReference>
<feature type="transmembrane region" description="Helical" evidence="7">
    <location>
        <begin position="138"/>
        <end position="163"/>
    </location>
</feature>
<dbReference type="InterPro" id="IPR035906">
    <property type="entry name" value="MetI-like_sf"/>
</dbReference>
<sequence>MANSEAIPLPEAPKLRRLAGDVVAGRPAVIISLVTVLVFAVIAILAPWIAPKDPMSQSFIAINAKPSSEYLLGTDQFGRDLLSRLVYGSRNSLIFGLLSPVFAAIAGTFLGVTAGYFGGWIDRFVTRIIDMLLAFPELLLAILVAAALGGGFWNVVAVLTIAFTPGFARVARASTLAVKQEPYIEAAIASGVSTPVIIFRHVVPNISAPIVVLMTLWSASAIRLEATLSFLGIGTQPPAPSWGNIIREGLGNMFATPWPILTGGLAITIVVLAISTIGDAVRDALDPEIK</sequence>
<protein>
    <submittedName>
        <fullName evidence="9">Peptide/nickel transport system permease protein</fullName>
    </submittedName>
</protein>
<dbReference type="Pfam" id="PF00528">
    <property type="entry name" value="BPD_transp_1"/>
    <property type="match status" value="1"/>
</dbReference>
<dbReference type="GO" id="GO:0055085">
    <property type="term" value="P:transmembrane transport"/>
    <property type="evidence" value="ECO:0007669"/>
    <property type="project" value="InterPro"/>
</dbReference>
<dbReference type="InterPro" id="IPR050366">
    <property type="entry name" value="BP-dependent_transpt_permease"/>
</dbReference>